<dbReference type="RefSeq" id="WP_139037900.1">
    <property type="nucleotide sequence ID" value="NZ_VDDA01000011.1"/>
</dbReference>
<gene>
    <name evidence="1" type="ORF">FF100_22065</name>
</gene>
<protein>
    <submittedName>
        <fullName evidence="1">Uncharacterized protein</fullName>
    </submittedName>
</protein>
<sequence length="439" mass="44423">MANLPKIANRVKQTLASAPGAGVLVLGAASAGFQTFAEGGFLNGDSLSYVLEDGSDWEIGTGTYSTSGPSIARTVIQSSNNGQLINASASAVVYSTLLAQNAGFSGAIDIKAFNGYTLAQGGAINVVGYDGGSAATSANPFPVVLGDPNGNVYGAGFTALPTYLSTSDGTTPLGMPNGVPLEVTVKNASLAVSGSVGVTSLPAISGTVALSNPYDGVLKLAGQAVSSTNRLPVDVAFPSSLAVTGTVALSNPFDGTLKTSGQAVSNSNPLPVSITQSGIDASAGVKVQWSPSMVVNLYQNSQPVNASNPLGSQIFFSTPSGLGTNPVSNTNPLPVTVTNKVDCNVVVQNPDYATAIIGSATLNGGATPVVLASTICKVVEICNNTSSDIEYQRNGAGAYMTIPKYTNRTIIGLSNANQIGVRRSDNVSTGVTISYEMFI</sequence>
<evidence type="ECO:0000313" key="1">
    <source>
        <dbReference type="EMBL" id="TNC10839.1"/>
    </source>
</evidence>
<dbReference type="EMBL" id="VDDA01000011">
    <property type="protein sequence ID" value="TNC10839.1"/>
    <property type="molecule type" value="Genomic_DNA"/>
</dbReference>
<name>A0A5C4LE43_9HYPH</name>
<reference evidence="1 2" key="1">
    <citation type="submission" date="2019-06" db="EMBL/GenBank/DDBJ databases">
        <title>Genome of Methylobacterium sp. 17Sr1-39.</title>
        <authorList>
            <person name="Seo T."/>
        </authorList>
    </citation>
    <scope>NUCLEOTIDE SEQUENCE [LARGE SCALE GENOMIC DNA]</scope>
    <source>
        <strain evidence="1 2">17Sr1-39</strain>
    </source>
</reference>
<dbReference type="AlphaFoldDB" id="A0A5C4LE43"/>
<dbReference type="OrthoDB" id="8482306at2"/>
<keyword evidence="2" id="KW-1185">Reference proteome</keyword>
<accession>A0A5C4LE43</accession>
<dbReference type="Proteomes" id="UP000305267">
    <property type="component" value="Unassembled WGS sequence"/>
</dbReference>
<organism evidence="1 2">
    <name type="scientific">Methylobacterium terricola</name>
    <dbReference type="NCBI Taxonomy" id="2583531"/>
    <lineage>
        <taxon>Bacteria</taxon>
        <taxon>Pseudomonadati</taxon>
        <taxon>Pseudomonadota</taxon>
        <taxon>Alphaproteobacteria</taxon>
        <taxon>Hyphomicrobiales</taxon>
        <taxon>Methylobacteriaceae</taxon>
        <taxon>Methylobacterium</taxon>
    </lineage>
</organism>
<evidence type="ECO:0000313" key="2">
    <source>
        <dbReference type="Proteomes" id="UP000305267"/>
    </source>
</evidence>
<proteinExistence type="predicted"/>
<comment type="caution">
    <text evidence="1">The sequence shown here is derived from an EMBL/GenBank/DDBJ whole genome shotgun (WGS) entry which is preliminary data.</text>
</comment>